<evidence type="ECO:0000313" key="3">
    <source>
        <dbReference type="Proteomes" id="UP000186817"/>
    </source>
</evidence>
<evidence type="ECO:0000256" key="1">
    <source>
        <dbReference type="SAM" id="SignalP"/>
    </source>
</evidence>
<accession>A0A1Q9EXN9</accession>
<dbReference type="AlphaFoldDB" id="A0A1Q9EXN9"/>
<keyword evidence="1" id="KW-0732">Signal</keyword>
<reference evidence="2 3" key="1">
    <citation type="submission" date="2016-02" db="EMBL/GenBank/DDBJ databases">
        <title>Genome analysis of coral dinoflagellate symbionts highlights evolutionary adaptations to a symbiotic lifestyle.</title>
        <authorList>
            <person name="Aranda M."/>
            <person name="Li Y."/>
            <person name="Liew Y.J."/>
            <person name="Baumgarten S."/>
            <person name="Simakov O."/>
            <person name="Wilson M."/>
            <person name="Piel J."/>
            <person name="Ashoor H."/>
            <person name="Bougouffa S."/>
            <person name="Bajic V.B."/>
            <person name="Ryu T."/>
            <person name="Ravasi T."/>
            <person name="Bayer T."/>
            <person name="Micklem G."/>
            <person name="Kim H."/>
            <person name="Bhak J."/>
            <person name="Lajeunesse T.C."/>
            <person name="Voolstra C.R."/>
        </authorList>
    </citation>
    <scope>NUCLEOTIDE SEQUENCE [LARGE SCALE GENOMIC DNA]</scope>
    <source>
        <strain evidence="2 3">CCMP2467</strain>
    </source>
</reference>
<dbReference type="Gene3D" id="3.20.20.300">
    <property type="entry name" value="Glycoside hydrolase, family 3, N-terminal domain"/>
    <property type="match status" value="1"/>
</dbReference>
<protein>
    <submittedName>
        <fullName evidence="2">Uncharacterized protein</fullName>
    </submittedName>
</protein>
<name>A0A1Q9EXN9_SYMMI</name>
<proteinExistence type="predicted"/>
<comment type="caution">
    <text evidence="2">The sequence shown here is derived from an EMBL/GenBank/DDBJ whole genome shotgun (WGS) entry which is preliminary data.</text>
</comment>
<sequence length="185" mass="20283">MGSFMAHGARIVAVLLLELSWAEGHDGLDVCSEKPGSTTGCSDADAAVACWSRDPTVRWTCWPRAMVPKWASHPLTANAACQTLEDSLGQRSYSGACSFKVPGLRFPMQRVPSPRSWDESYALAERLLPLMTLEEKQRLLQGIGWNGAKFELNHGYYVGTTRPVDRLAVPGLNFQAQASCGWRAV</sequence>
<dbReference type="InterPro" id="IPR036962">
    <property type="entry name" value="Glyco_hydro_3_N_sf"/>
</dbReference>
<organism evidence="2 3">
    <name type="scientific">Symbiodinium microadriaticum</name>
    <name type="common">Dinoflagellate</name>
    <name type="synonym">Zooxanthella microadriatica</name>
    <dbReference type="NCBI Taxonomy" id="2951"/>
    <lineage>
        <taxon>Eukaryota</taxon>
        <taxon>Sar</taxon>
        <taxon>Alveolata</taxon>
        <taxon>Dinophyceae</taxon>
        <taxon>Suessiales</taxon>
        <taxon>Symbiodiniaceae</taxon>
        <taxon>Symbiodinium</taxon>
    </lineage>
</organism>
<feature type="signal peptide" evidence="1">
    <location>
        <begin position="1"/>
        <end position="24"/>
    </location>
</feature>
<evidence type="ECO:0000313" key="2">
    <source>
        <dbReference type="EMBL" id="OLQ12142.1"/>
    </source>
</evidence>
<feature type="chain" id="PRO_5013090652" evidence="1">
    <location>
        <begin position="25"/>
        <end position="185"/>
    </location>
</feature>
<dbReference type="GO" id="GO:0005975">
    <property type="term" value="P:carbohydrate metabolic process"/>
    <property type="evidence" value="ECO:0007669"/>
    <property type="project" value="InterPro"/>
</dbReference>
<dbReference type="EMBL" id="LSRX01000048">
    <property type="protein sequence ID" value="OLQ12142.1"/>
    <property type="molecule type" value="Genomic_DNA"/>
</dbReference>
<gene>
    <name evidence="2" type="ORF">AK812_SmicGene3959</name>
</gene>
<keyword evidence="3" id="KW-1185">Reference proteome</keyword>
<dbReference type="OrthoDB" id="416222at2759"/>
<dbReference type="Proteomes" id="UP000186817">
    <property type="component" value="Unassembled WGS sequence"/>
</dbReference>
<dbReference type="GO" id="GO:0004553">
    <property type="term" value="F:hydrolase activity, hydrolyzing O-glycosyl compounds"/>
    <property type="evidence" value="ECO:0007669"/>
    <property type="project" value="InterPro"/>
</dbReference>